<feature type="domain" description="Syntaxin N-terminal" evidence="1">
    <location>
        <begin position="97"/>
        <end position="146"/>
    </location>
</feature>
<dbReference type="Proteomes" id="UP000631114">
    <property type="component" value="Unassembled WGS sequence"/>
</dbReference>
<comment type="caution">
    <text evidence="2">The sequence shown here is derived from an EMBL/GenBank/DDBJ whole genome shotgun (WGS) entry which is preliminary data.</text>
</comment>
<dbReference type="PANTHER" id="PTHR35830:SF1">
    <property type="entry name" value="OS05G0299200 PROTEIN"/>
    <property type="match status" value="1"/>
</dbReference>
<name>A0A835GUY9_9MAGN</name>
<dbReference type="GO" id="GO:0016020">
    <property type="term" value="C:membrane"/>
    <property type="evidence" value="ECO:0007669"/>
    <property type="project" value="InterPro"/>
</dbReference>
<evidence type="ECO:0000313" key="2">
    <source>
        <dbReference type="EMBL" id="KAF9588031.1"/>
    </source>
</evidence>
<gene>
    <name evidence="2" type="ORF">IFM89_007206</name>
</gene>
<reference evidence="2 3" key="1">
    <citation type="submission" date="2020-10" db="EMBL/GenBank/DDBJ databases">
        <title>The Coptis chinensis genome and diversification of protoberbering-type alkaloids.</title>
        <authorList>
            <person name="Wang B."/>
            <person name="Shu S."/>
            <person name="Song C."/>
            <person name="Liu Y."/>
        </authorList>
    </citation>
    <scope>NUCLEOTIDE SEQUENCE [LARGE SCALE GENOMIC DNA]</scope>
    <source>
        <strain evidence="2">HL-2020</strain>
        <tissue evidence="2">Leaf</tissue>
    </source>
</reference>
<protein>
    <recommendedName>
        <fullName evidence="1">Syntaxin N-terminal domain-containing protein</fullName>
    </recommendedName>
</protein>
<evidence type="ECO:0000259" key="1">
    <source>
        <dbReference type="Pfam" id="PF00804"/>
    </source>
</evidence>
<dbReference type="InterPro" id="IPR006011">
    <property type="entry name" value="Syntaxin_N"/>
</dbReference>
<dbReference type="AlphaFoldDB" id="A0A835GUY9"/>
<keyword evidence="3" id="KW-1185">Reference proteome</keyword>
<organism evidence="2 3">
    <name type="scientific">Coptis chinensis</name>
    <dbReference type="NCBI Taxonomy" id="261450"/>
    <lineage>
        <taxon>Eukaryota</taxon>
        <taxon>Viridiplantae</taxon>
        <taxon>Streptophyta</taxon>
        <taxon>Embryophyta</taxon>
        <taxon>Tracheophyta</taxon>
        <taxon>Spermatophyta</taxon>
        <taxon>Magnoliopsida</taxon>
        <taxon>Ranunculales</taxon>
        <taxon>Ranunculaceae</taxon>
        <taxon>Coptidoideae</taxon>
        <taxon>Coptis</taxon>
    </lineage>
</organism>
<dbReference type="PANTHER" id="PTHR35830">
    <property type="entry name" value="OS05G0299200 PROTEIN"/>
    <property type="match status" value="1"/>
</dbReference>
<accession>A0A835GUY9</accession>
<dbReference type="Pfam" id="PF00804">
    <property type="entry name" value="Syntaxin"/>
    <property type="match status" value="1"/>
</dbReference>
<proteinExistence type="predicted"/>
<sequence>MGVFFGREVVVEKMRFKEREGKKKKTLVPSIVHQVDFVLNYYRASSSTFAQIDGEDARQFVAGLADSIGLQNVRVVTIVSTSSLQTTDTFMFSAGPELRQKMMPEYKEMVGRSYFTVTGERLEEDVIEKIITNGEEGGEDFLQRAIQEHGRGKVLETVVEIRTVSDEPGRGGELEGGRQTRCSLSLNEVSLEFEVTTRVEMALVNTVANSICMPACRCGDQIS</sequence>
<dbReference type="EMBL" id="JADFTS010000009">
    <property type="protein sequence ID" value="KAF9588031.1"/>
    <property type="molecule type" value="Genomic_DNA"/>
</dbReference>
<dbReference type="OrthoDB" id="1898167at2759"/>
<evidence type="ECO:0000313" key="3">
    <source>
        <dbReference type="Proteomes" id="UP000631114"/>
    </source>
</evidence>